<dbReference type="PANTHER" id="PTHR43280">
    <property type="entry name" value="ARAC-FAMILY TRANSCRIPTIONAL REGULATOR"/>
    <property type="match status" value="1"/>
</dbReference>
<dbReference type="InterPro" id="IPR018060">
    <property type="entry name" value="HTH_AraC"/>
</dbReference>
<evidence type="ECO:0000256" key="2">
    <source>
        <dbReference type="ARBA" id="ARBA00023125"/>
    </source>
</evidence>
<dbReference type="EMBL" id="JANQBD010000021">
    <property type="protein sequence ID" value="MCR8634643.1"/>
    <property type="molecule type" value="Genomic_DNA"/>
</dbReference>
<evidence type="ECO:0000256" key="1">
    <source>
        <dbReference type="ARBA" id="ARBA00023015"/>
    </source>
</evidence>
<feature type="domain" description="HTH araC/xylS-type" evidence="5">
    <location>
        <begin position="658"/>
        <end position="756"/>
    </location>
</feature>
<reference evidence="6 7" key="1">
    <citation type="submission" date="2022-08" db="EMBL/GenBank/DDBJ databases">
        <title>Paenibacillus endoradicis sp. nov., Paenibacillus radicibacter sp. nov and Paenibacillus pararadicis sp. nov., three cold-adapted plant growth-promoting bacteria isolated from root of Larix gmelinii in Great Khingan.</title>
        <authorList>
            <person name="Xue H."/>
        </authorList>
    </citation>
    <scope>NUCLEOTIDE SEQUENCE [LARGE SCALE GENOMIC DNA]</scope>
    <source>
        <strain evidence="6 7">N5-1-1-5</strain>
    </source>
</reference>
<keyword evidence="4" id="KW-0472">Membrane</keyword>
<dbReference type="InterPro" id="IPR041522">
    <property type="entry name" value="CdaR_GGDEF"/>
</dbReference>
<evidence type="ECO:0000313" key="7">
    <source>
        <dbReference type="Proteomes" id="UP001300012"/>
    </source>
</evidence>
<evidence type="ECO:0000256" key="4">
    <source>
        <dbReference type="SAM" id="Phobius"/>
    </source>
</evidence>
<gene>
    <name evidence="6" type="ORF">NV381_25935</name>
</gene>
<dbReference type="SMART" id="SM00342">
    <property type="entry name" value="HTH_ARAC"/>
    <property type="match status" value="1"/>
</dbReference>
<proteinExistence type="predicted"/>
<dbReference type="Pfam" id="PF12833">
    <property type="entry name" value="HTH_18"/>
    <property type="match status" value="1"/>
</dbReference>
<dbReference type="InterPro" id="IPR018062">
    <property type="entry name" value="HTH_AraC-typ_CS"/>
</dbReference>
<keyword evidence="1" id="KW-0805">Transcription regulation</keyword>
<dbReference type="Gene3D" id="1.10.10.60">
    <property type="entry name" value="Homeodomain-like"/>
    <property type="match status" value="2"/>
</dbReference>
<dbReference type="SUPFAM" id="SSF46689">
    <property type="entry name" value="Homeodomain-like"/>
    <property type="match status" value="1"/>
</dbReference>
<keyword evidence="4" id="KW-0812">Transmembrane</keyword>
<keyword evidence="7" id="KW-1185">Reference proteome</keyword>
<dbReference type="RefSeq" id="WP_258216199.1">
    <property type="nucleotide sequence ID" value="NZ_JANQBD010000021.1"/>
</dbReference>
<dbReference type="Proteomes" id="UP001300012">
    <property type="component" value="Unassembled WGS sequence"/>
</dbReference>
<dbReference type="PANTHER" id="PTHR43280:SF10">
    <property type="entry name" value="REGULATORY PROTEIN POCR"/>
    <property type="match status" value="1"/>
</dbReference>
<keyword evidence="2" id="KW-0238">DNA-binding</keyword>
<feature type="transmembrane region" description="Helical" evidence="4">
    <location>
        <begin position="12"/>
        <end position="33"/>
    </location>
</feature>
<dbReference type="InterPro" id="IPR009057">
    <property type="entry name" value="Homeodomain-like_sf"/>
</dbReference>
<keyword evidence="3" id="KW-0804">Transcription</keyword>
<dbReference type="PROSITE" id="PS01124">
    <property type="entry name" value="HTH_ARAC_FAMILY_2"/>
    <property type="match status" value="1"/>
</dbReference>
<protein>
    <submittedName>
        <fullName evidence="6">Helix-turn-helix domain-containing protein</fullName>
    </submittedName>
</protein>
<dbReference type="PROSITE" id="PS00041">
    <property type="entry name" value="HTH_ARAC_FAMILY_1"/>
    <property type="match status" value="1"/>
</dbReference>
<sequence>MKLSLSRYQIKLFTLCLLFGAIPVIVLGIFSYLKSSSIIESKVLQGNDQLLLQTQTQLENTLKIIDFSIFQVASSQAVSDVLQTPIQAKDFPLVDKLLETLQRIQIYELGIRDIQLINLEHQWVISNKGYVKLDEFSDANRLSSYKLLDKPFKWVTQVSDDRNGESMATSITLVKRFPSYSGNPSALLVTQMSNQELFRLLPKSSELGSLVILDENGEIITNSLKSGFDSALRNSPLFGDVKQTPEASGYRIGQIGSEEYGFTFRKSSYNGWTYLSIVSIDSITRESKSIGWATIWASVIIIVLIILLSMQGANKLYSPLRSLYQKTAGSDDASDPQEPQDEFQAIERRMEKMSQNYIHMTSHVQRLRQQLKPFMIFKLVQGELTHKEIEEQLQLFGFSRKFRWLAVVAIQIDTLEQTRYLESDRDLLLFAISNIVEDTVPPEHRLSPVVIEQSQVTVFSGDHESVEAFKVFMYDTIKQVQENVLAFLGLPVSAGISRPYSNYDSTPKAYAEGLDALKYRITKDTETILFIENEEPETQMVYFPEHLEKQLVEAVKFSDERRASALLKEFLQILSNRELTHNQMQNWLMKLLLDLLYIPELPDTAFSSLDTNAIPLYVQLKRLNTVQEIEQWFTQQIIEPIIRSGEQSNEAPYNKISNEVIRIIQSEYDRELTLEECASRLNYHSSYIRRALKKSLDINFTDYLLTHRMEVAKKWLVETEMKISDMAQKLQYNNPQNFIRYFKKTTGMTPGQYRDMWLNNEGGE</sequence>
<feature type="transmembrane region" description="Helical" evidence="4">
    <location>
        <begin position="290"/>
        <end position="310"/>
    </location>
</feature>
<organism evidence="6 7">
    <name type="scientific">Paenibacillus radicis</name>
    <name type="common">ex Xue et al. 2023</name>
    <dbReference type="NCBI Taxonomy" id="2972489"/>
    <lineage>
        <taxon>Bacteria</taxon>
        <taxon>Bacillati</taxon>
        <taxon>Bacillota</taxon>
        <taxon>Bacilli</taxon>
        <taxon>Bacillales</taxon>
        <taxon>Paenibacillaceae</taxon>
        <taxon>Paenibacillus</taxon>
    </lineage>
</organism>
<comment type="caution">
    <text evidence="6">The sequence shown here is derived from an EMBL/GenBank/DDBJ whole genome shotgun (WGS) entry which is preliminary data.</text>
</comment>
<dbReference type="Pfam" id="PF17853">
    <property type="entry name" value="GGDEF_2"/>
    <property type="match status" value="1"/>
</dbReference>
<name>A0ABT1YN91_9BACL</name>
<evidence type="ECO:0000259" key="5">
    <source>
        <dbReference type="PROSITE" id="PS01124"/>
    </source>
</evidence>
<accession>A0ABT1YN91</accession>
<evidence type="ECO:0000313" key="6">
    <source>
        <dbReference type="EMBL" id="MCR8634643.1"/>
    </source>
</evidence>
<evidence type="ECO:0000256" key="3">
    <source>
        <dbReference type="ARBA" id="ARBA00023163"/>
    </source>
</evidence>
<keyword evidence="4" id="KW-1133">Transmembrane helix</keyword>